<evidence type="ECO:0000313" key="2">
    <source>
        <dbReference type="EMBL" id="MED6176603.1"/>
    </source>
</evidence>
<keyword evidence="3" id="KW-1185">Reference proteome</keyword>
<organism evidence="2 3">
    <name type="scientific">Stylosanthes scabra</name>
    <dbReference type="NCBI Taxonomy" id="79078"/>
    <lineage>
        <taxon>Eukaryota</taxon>
        <taxon>Viridiplantae</taxon>
        <taxon>Streptophyta</taxon>
        <taxon>Embryophyta</taxon>
        <taxon>Tracheophyta</taxon>
        <taxon>Spermatophyta</taxon>
        <taxon>Magnoliopsida</taxon>
        <taxon>eudicotyledons</taxon>
        <taxon>Gunneridae</taxon>
        <taxon>Pentapetalae</taxon>
        <taxon>rosids</taxon>
        <taxon>fabids</taxon>
        <taxon>Fabales</taxon>
        <taxon>Fabaceae</taxon>
        <taxon>Papilionoideae</taxon>
        <taxon>50 kb inversion clade</taxon>
        <taxon>dalbergioids sensu lato</taxon>
        <taxon>Dalbergieae</taxon>
        <taxon>Pterocarpus clade</taxon>
        <taxon>Stylosanthes</taxon>
    </lineage>
</organism>
<name>A0ABU6VX99_9FABA</name>
<reference evidence="2 3" key="1">
    <citation type="journal article" date="2023" name="Plants (Basel)">
        <title>Bridging the Gap: Combining Genomics and Transcriptomics Approaches to Understand Stylosanthes scabra, an Orphan Legume from the Brazilian Caatinga.</title>
        <authorList>
            <person name="Ferreira-Neto J.R.C."/>
            <person name="da Silva M.D."/>
            <person name="Binneck E."/>
            <person name="de Melo N.F."/>
            <person name="da Silva R.H."/>
            <person name="de Melo A.L.T.M."/>
            <person name="Pandolfi V."/>
            <person name="Bustamante F.O."/>
            <person name="Brasileiro-Vidal A.C."/>
            <person name="Benko-Iseppon A.M."/>
        </authorList>
    </citation>
    <scope>NUCLEOTIDE SEQUENCE [LARGE SCALE GENOMIC DNA]</scope>
    <source>
        <tissue evidence="2">Leaves</tissue>
    </source>
</reference>
<evidence type="ECO:0000256" key="1">
    <source>
        <dbReference type="SAM" id="MobiDB-lite"/>
    </source>
</evidence>
<protein>
    <recommendedName>
        <fullName evidence="4">Gag protein</fullName>
    </recommendedName>
</protein>
<gene>
    <name evidence="2" type="ORF">PIB30_089798</name>
</gene>
<dbReference type="Proteomes" id="UP001341840">
    <property type="component" value="Unassembled WGS sequence"/>
</dbReference>
<evidence type="ECO:0000313" key="3">
    <source>
        <dbReference type="Proteomes" id="UP001341840"/>
    </source>
</evidence>
<proteinExistence type="predicted"/>
<accession>A0ABU6VX99</accession>
<feature type="compositionally biased region" description="Low complexity" evidence="1">
    <location>
        <begin position="56"/>
        <end position="65"/>
    </location>
</feature>
<dbReference type="EMBL" id="JASCZI010152732">
    <property type="protein sequence ID" value="MED6176603.1"/>
    <property type="molecule type" value="Genomic_DNA"/>
</dbReference>
<evidence type="ECO:0008006" key="4">
    <source>
        <dbReference type="Google" id="ProtNLM"/>
    </source>
</evidence>
<sequence length="133" mass="14519">VNRTEMAVDGRGTRNPVLNPQLISNATELLATINTMAAASRDSAAGTNRAVDRMNRNNGNPNNTDGEGDGADGRLMTLATFLKVKPPKFKGTVNATEAYDWFQAIERSFHAQQVSAEQYVEFATYMLQGEAQH</sequence>
<feature type="region of interest" description="Disordered" evidence="1">
    <location>
        <begin position="41"/>
        <end position="71"/>
    </location>
</feature>
<comment type="caution">
    <text evidence="2">The sequence shown here is derived from an EMBL/GenBank/DDBJ whole genome shotgun (WGS) entry which is preliminary data.</text>
</comment>
<feature type="non-terminal residue" evidence="2">
    <location>
        <position position="1"/>
    </location>
</feature>